<organism evidence="1">
    <name type="scientific">Autographa californica nuclear polyhedrosis virus</name>
    <name type="common">AcMNPV</name>
    <dbReference type="NCBI Taxonomy" id="46015"/>
    <lineage>
        <taxon>Viruses</taxon>
        <taxon>Viruses incertae sedis</taxon>
        <taxon>Naldaviricetes</taxon>
        <taxon>Lefavirales</taxon>
        <taxon>Baculoviridae</taxon>
        <taxon>Alphabaculovirus</taxon>
        <taxon>Alphabaculovirus aucalifornicae</taxon>
    </lineage>
</organism>
<reference evidence="2" key="2">
    <citation type="journal article" date="2016" name="Sci. Rep.">
        <title>Generating a host range-expanded recombinant baculovirus.</title>
        <authorList>
            <person name="Wu C."/>
            <person name="Deng Z."/>
            <person name="Long Z."/>
            <person name="Cai Y."/>
            <person name="Ying Z."/>
            <person name="Yin H."/>
            <person name="Yuan M."/>
            <person name="Clem R.J."/>
            <person name="Yang K."/>
            <person name="Pang Y."/>
        </authorList>
    </citation>
    <scope>NUCLEOTIDE SEQUENCE</scope>
    <source>
        <strain evidence="2">VAcRev-2</strain>
    </source>
</reference>
<evidence type="ECO:0000313" key="1">
    <source>
        <dbReference type="EMBL" id="AIU57028.1"/>
    </source>
</evidence>
<dbReference type="EMBL" id="KU697903">
    <property type="protein sequence ID" value="ANN45833.1"/>
    <property type="molecule type" value="Genomic_DNA"/>
</dbReference>
<dbReference type="InterPro" id="IPR035147">
    <property type="entry name" value="ETM"/>
</dbReference>
<proteinExistence type="predicted"/>
<accession>A0A097PV28</accession>
<evidence type="ECO:0000313" key="2">
    <source>
        <dbReference type="EMBL" id="ANN45833.1"/>
    </source>
</evidence>
<dbReference type="OrthoDB" id="18821at10239"/>
<dbReference type="KEGG" id="vg:1403880"/>
<name>A0A097PV28_NPVAC</name>
<dbReference type="Pfam" id="PF17577">
    <property type="entry name" value="ETM"/>
    <property type="match status" value="1"/>
</dbReference>
<reference evidence="1" key="1">
    <citation type="submission" date="2014-09" db="EMBL/GenBank/DDBJ databases">
        <title>Complete Genome Sequence of the E2 Strain of Autographa californica Multiple Nucleopolyhedrovirus.</title>
        <authorList>
            <person name="Maghodia A.B."/>
            <person name="Jarvis D.L."/>
            <person name="Geisler C."/>
        </authorList>
    </citation>
    <scope>NUCLEOTIDE SEQUENCE</scope>
    <source>
        <strain evidence="1">E2</strain>
    </source>
</reference>
<organismHost>
    <name type="scientific">Lepidoptera</name>
    <name type="common">moths &amp; butterflies</name>
    <dbReference type="NCBI Taxonomy" id="7088"/>
</organismHost>
<dbReference type="EMBL" id="KM667940">
    <property type="protein sequence ID" value="AIU57028.1"/>
    <property type="molecule type" value="Genomic_DNA"/>
</dbReference>
<gene>
    <name evidence="1" type="primary">Ac-etm</name>
    <name evidence="2" type="synonym">Orf-48</name>
    <name evidence="2" type="ORF">ACNVgp048</name>
</gene>
<protein>
    <submittedName>
        <fullName evidence="1">Ac-etm</fullName>
    </submittedName>
    <submittedName>
        <fullName evidence="2">Orf-48 peptide</fullName>
    </submittedName>
</protein>
<sequence length="113" mass="12873">MDALHGICVNINKFYKCRRIVIEYDNCSASFTFNCVHDNRKVNCLEIVGLRRNEYVCLGKIINGDKIISVHENSVNGKIIVPVEDTFDFGLFTLKNKITDAVIKLNVYINETS</sequence>